<proteinExistence type="predicted"/>
<evidence type="ECO:0000313" key="3">
    <source>
        <dbReference type="Proteomes" id="UP000694251"/>
    </source>
</evidence>
<keyword evidence="1" id="KW-1133">Transmembrane helix</keyword>
<feature type="non-terminal residue" evidence="2">
    <location>
        <position position="1"/>
    </location>
</feature>
<keyword evidence="3" id="KW-1185">Reference proteome</keyword>
<evidence type="ECO:0000256" key="1">
    <source>
        <dbReference type="SAM" id="Phobius"/>
    </source>
</evidence>
<organism evidence="2 3">
    <name type="scientific">Arabidopsis suecica</name>
    <name type="common">Swedish thale-cress</name>
    <name type="synonym">Cardaminopsis suecica</name>
    <dbReference type="NCBI Taxonomy" id="45249"/>
    <lineage>
        <taxon>Eukaryota</taxon>
        <taxon>Viridiplantae</taxon>
        <taxon>Streptophyta</taxon>
        <taxon>Embryophyta</taxon>
        <taxon>Tracheophyta</taxon>
        <taxon>Spermatophyta</taxon>
        <taxon>Magnoliopsida</taxon>
        <taxon>eudicotyledons</taxon>
        <taxon>Gunneridae</taxon>
        <taxon>Pentapetalae</taxon>
        <taxon>rosids</taxon>
        <taxon>malvids</taxon>
        <taxon>Brassicales</taxon>
        <taxon>Brassicaceae</taxon>
        <taxon>Camelineae</taxon>
        <taxon>Arabidopsis</taxon>
    </lineage>
</organism>
<protein>
    <submittedName>
        <fullName evidence="2">Uncharacterized protein</fullName>
    </submittedName>
</protein>
<name>A0A8T2FMF9_ARASU</name>
<comment type="caution">
    <text evidence="2">The sequence shown here is derived from an EMBL/GenBank/DDBJ whole genome shotgun (WGS) entry which is preliminary data.</text>
</comment>
<accession>A0A8T2FMF9</accession>
<keyword evidence="1" id="KW-0812">Transmembrane</keyword>
<dbReference type="EMBL" id="JAEFBJ010000003">
    <property type="protein sequence ID" value="KAG7632611.1"/>
    <property type="molecule type" value="Genomic_DNA"/>
</dbReference>
<keyword evidence="1" id="KW-0472">Membrane</keyword>
<dbReference type="OrthoDB" id="10412620at2759"/>
<dbReference type="AlphaFoldDB" id="A0A8T2FMF9"/>
<evidence type="ECO:0000313" key="2">
    <source>
        <dbReference type="EMBL" id="KAG7632611.1"/>
    </source>
</evidence>
<dbReference type="Proteomes" id="UP000694251">
    <property type="component" value="Chromosome 3"/>
</dbReference>
<reference evidence="2 3" key="1">
    <citation type="submission" date="2020-12" db="EMBL/GenBank/DDBJ databases">
        <title>Concerted genomic and epigenomic changes stabilize Arabidopsis allopolyploids.</title>
        <authorList>
            <person name="Chen Z."/>
        </authorList>
    </citation>
    <scope>NUCLEOTIDE SEQUENCE [LARGE SCALE GENOMIC DNA]</scope>
    <source>
        <strain evidence="2">As9502</strain>
        <tissue evidence="2">Leaf</tissue>
    </source>
</reference>
<feature type="transmembrane region" description="Helical" evidence="1">
    <location>
        <begin position="21"/>
        <end position="41"/>
    </location>
</feature>
<gene>
    <name evidence="2" type="ORF">ISN44_As03g027370</name>
</gene>
<sequence>RLERCFGNLKARSFQGHKDHLLVPCCLMGNCFQSWLLAGLLPSGSVLVNWL</sequence>